<gene>
    <name evidence="2" type="ORF">LITE_LOCUS21028</name>
</gene>
<organism evidence="2 3">
    <name type="scientific">Linum tenue</name>
    <dbReference type="NCBI Taxonomy" id="586396"/>
    <lineage>
        <taxon>Eukaryota</taxon>
        <taxon>Viridiplantae</taxon>
        <taxon>Streptophyta</taxon>
        <taxon>Embryophyta</taxon>
        <taxon>Tracheophyta</taxon>
        <taxon>Spermatophyta</taxon>
        <taxon>Magnoliopsida</taxon>
        <taxon>eudicotyledons</taxon>
        <taxon>Gunneridae</taxon>
        <taxon>Pentapetalae</taxon>
        <taxon>rosids</taxon>
        <taxon>fabids</taxon>
        <taxon>Malpighiales</taxon>
        <taxon>Linaceae</taxon>
        <taxon>Linum</taxon>
    </lineage>
</organism>
<feature type="region of interest" description="Disordered" evidence="1">
    <location>
        <begin position="344"/>
        <end position="378"/>
    </location>
</feature>
<dbReference type="Proteomes" id="UP001154282">
    <property type="component" value="Unassembled WGS sequence"/>
</dbReference>
<name>A0AAV0KXW7_9ROSI</name>
<evidence type="ECO:0008006" key="4">
    <source>
        <dbReference type="Google" id="ProtNLM"/>
    </source>
</evidence>
<sequence>MAFNNAQLRPAVVFKNQSFRNSIVHSRYFRCFCDRPIYPSFTISPSAFSKYDMDIPSLIAGLGWESLTEDQYFLQCPKAVRLFYVNIRRDHGTAPRSFTTMVYDHEITVTPDLLASVLSLPRSGIKASYDSDFAEQGFDFDVALDRLTYDIGKTFSNQLSVGRLPDDLKVLHFFITRCFLPRDITSAGLLHSLDLWIMGNARARQPISYASLMFAHMLDFGVGAYRGTLPFGPLITRYLHRLGIYFRDKVAVCNVHDDLRPNHVLVRLDADVGRRKLVSGSGGDARPCCSAFSPGDPSSDSLITALTQVAVSAIDIEVKRQKETGNGRTTGLQVCKERLELMEVDEARPAPDDFDPISSDSSYEDEISDYESPPSYPF</sequence>
<dbReference type="EMBL" id="CAMGYJ010000005">
    <property type="protein sequence ID" value="CAI0427027.1"/>
    <property type="molecule type" value="Genomic_DNA"/>
</dbReference>
<proteinExistence type="predicted"/>
<evidence type="ECO:0000313" key="2">
    <source>
        <dbReference type="EMBL" id="CAI0427027.1"/>
    </source>
</evidence>
<evidence type="ECO:0000256" key="1">
    <source>
        <dbReference type="SAM" id="MobiDB-lite"/>
    </source>
</evidence>
<comment type="caution">
    <text evidence="2">The sequence shown here is derived from an EMBL/GenBank/DDBJ whole genome shotgun (WGS) entry which is preliminary data.</text>
</comment>
<keyword evidence="3" id="KW-1185">Reference proteome</keyword>
<accession>A0AAV0KXW7</accession>
<evidence type="ECO:0000313" key="3">
    <source>
        <dbReference type="Proteomes" id="UP001154282"/>
    </source>
</evidence>
<reference evidence="2" key="1">
    <citation type="submission" date="2022-08" db="EMBL/GenBank/DDBJ databases">
        <authorList>
            <person name="Gutierrez-Valencia J."/>
        </authorList>
    </citation>
    <scope>NUCLEOTIDE SEQUENCE</scope>
</reference>
<protein>
    <recommendedName>
        <fullName evidence="4">Nonstructural protein</fullName>
    </recommendedName>
</protein>
<dbReference type="AlphaFoldDB" id="A0AAV0KXW7"/>